<dbReference type="GO" id="GO:0005524">
    <property type="term" value="F:ATP binding"/>
    <property type="evidence" value="ECO:0007669"/>
    <property type="project" value="UniProtKB-UniRule"/>
</dbReference>
<dbReference type="GO" id="GO:0004674">
    <property type="term" value="F:protein serine/threonine kinase activity"/>
    <property type="evidence" value="ECO:0007669"/>
    <property type="project" value="UniProtKB-KW"/>
</dbReference>
<dbReference type="PROSITE" id="PS50011">
    <property type="entry name" value="PROTEIN_KINASE_DOM"/>
    <property type="match status" value="1"/>
</dbReference>
<evidence type="ECO:0000313" key="15">
    <source>
        <dbReference type="EMBL" id="KAG8230386.1"/>
    </source>
</evidence>
<dbReference type="PROSITE" id="PS00108">
    <property type="entry name" value="PROTEIN_KINASE_ST"/>
    <property type="match status" value="1"/>
</dbReference>
<dbReference type="GO" id="GO:0005856">
    <property type="term" value="C:cytoskeleton"/>
    <property type="evidence" value="ECO:0007669"/>
    <property type="project" value="TreeGrafter"/>
</dbReference>
<evidence type="ECO:0000259" key="14">
    <source>
        <dbReference type="PROSITE" id="PS50011"/>
    </source>
</evidence>
<dbReference type="GO" id="GO:0005737">
    <property type="term" value="C:cytoplasm"/>
    <property type="evidence" value="ECO:0007669"/>
    <property type="project" value="TreeGrafter"/>
</dbReference>
<dbReference type="Gene3D" id="3.30.10.30">
    <property type="entry name" value="DYRK"/>
    <property type="match status" value="1"/>
</dbReference>
<dbReference type="InterPro" id="IPR042521">
    <property type="entry name" value="DYRK"/>
</dbReference>
<keyword evidence="5 11" id="KW-0547">Nucleotide-binding</keyword>
<comment type="catalytic activity">
    <reaction evidence="10">
        <text>L-tyrosyl-[protein] + ATP = O-phospho-L-tyrosyl-[protein] + ADP + H(+)</text>
        <dbReference type="Rhea" id="RHEA:10596"/>
        <dbReference type="Rhea" id="RHEA-COMP:10136"/>
        <dbReference type="Rhea" id="RHEA-COMP:20101"/>
        <dbReference type="ChEBI" id="CHEBI:15378"/>
        <dbReference type="ChEBI" id="CHEBI:30616"/>
        <dbReference type="ChEBI" id="CHEBI:46858"/>
        <dbReference type="ChEBI" id="CHEBI:61978"/>
        <dbReference type="ChEBI" id="CHEBI:456216"/>
        <dbReference type="EC" id="2.7.12.1"/>
    </reaction>
</comment>
<dbReference type="PANTHER" id="PTHR24058:SF112">
    <property type="entry name" value="DUAL SPECIFICITY TYROSINE-PHOSPHORYLATION-REGULATED KINASE 3 HOMOLOG-RELATED"/>
    <property type="match status" value="1"/>
</dbReference>
<dbReference type="Proteomes" id="UP000792457">
    <property type="component" value="Unassembled WGS sequence"/>
</dbReference>
<dbReference type="GO" id="GO:0005634">
    <property type="term" value="C:nucleus"/>
    <property type="evidence" value="ECO:0007669"/>
    <property type="project" value="TreeGrafter"/>
</dbReference>
<dbReference type="InterPro" id="IPR008271">
    <property type="entry name" value="Ser/Thr_kinase_AS"/>
</dbReference>
<keyword evidence="4" id="KW-0808">Transferase</keyword>
<dbReference type="EC" id="2.7.12.1" evidence="2"/>
<dbReference type="Pfam" id="PF00069">
    <property type="entry name" value="Pkinase"/>
    <property type="match status" value="1"/>
</dbReference>
<dbReference type="GO" id="GO:0004712">
    <property type="term" value="F:protein serine/threonine/tyrosine kinase activity"/>
    <property type="evidence" value="ECO:0007669"/>
    <property type="project" value="UniProtKB-EC"/>
</dbReference>
<gene>
    <name evidence="15" type="ORF">J437_LFUL014172</name>
</gene>
<reference evidence="15" key="2">
    <citation type="submission" date="2017-10" db="EMBL/GenBank/DDBJ databases">
        <title>Ladona fulva Genome sequencing and assembly.</title>
        <authorList>
            <person name="Murali S."/>
            <person name="Richards S."/>
            <person name="Bandaranaike D."/>
            <person name="Bellair M."/>
            <person name="Blankenburg K."/>
            <person name="Chao H."/>
            <person name="Dinh H."/>
            <person name="Doddapaneni H."/>
            <person name="Dugan-Rocha S."/>
            <person name="Elkadiri S."/>
            <person name="Gnanaolivu R."/>
            <person name="Hernandez B."/>
            <person name="Skinner E."/>
            <person name="Javaid M."/>
            <person name="Lee S."/>
            <person name="Li M."/>
            <person name="Ming W."/>
            <person name="Munidasa M."/>
            <person name="Muniz J."/>
            <person name="Nguyen L."/>
            <person name="Hughes D."/>
            <person name="Osuji N."/>
            <person name="Pu L.-L."/>
            <person name="Puazo M."/>
            <person name="Qu C."/>
            <person name="Quiroz J."/>
            <person name="Raj R."/>
            <person name="Weissenberger G."/>
            <person name="Xin Y."/>
            <person name="Zou X."/>
            <person name="Han Y."/>
            <person name="Worley K."/>
            <person name="Muzny D."/>
            <person name="Gibbs R."/>
        </authorList>
    </citation>
    <scope>NUCLEOTIDE SEQUENCE</scope>
    <source>
        <strain evidence="15">Sampled in the wild</strain>
    </source>
</reference>
<dbReference type="Gene3D" id="3.30.200.20">
    <property type="entry name" value="Phosphorylase Kinase, domain 1"/>
    <property type="match status" value="1"/>
</dbReference>
<dbReference type="InterPro" id="IPR017441">
    <property type="entry name" value="Protein_kinase_ATP_BS"/>
</dbReference>
<evidence type="ECO:0000256" key="2">
    <source>
        <dbReference type="ARBA" id="ARBA00013203"/>
    </source>
</evidence>
<organism evidence="15 16">
    <name type="scientific">Ladona fulva</name>
    <name type="common">Scarce chaser dragonfly</name>
    <name type="synonym">Libellula fulva</name>
    <dbReference type="NCBI Taxonomy" id="123851"/>
    <lineage>
        <taxon>Eukaryota</taxon>
        <taxon>Metazoa</taxon>
        <taxon>Ecdysozoa</taxon>
        <taxon>Arthropoda</taxon>
        <taxon>Hexapoda</taxon>
        <taxon>Insecta</taxon>
        <taxon>Pterygota</taxon>
        <taxon>Palaeoptera</taxon>
        <taxon>Odonata</taxon>
        <taxon>Epiprocta</taxon>
        <taxon>Anisoptera</taxon>
        <taxon>Libelluloidea</taxon>
        <taxon>Libellulidae</taxon>
        <taxon>Ladona</taxon>
    </lineage>
</organism>
<proteinExistence type="inferred from homology"/>
<comment type="similarity">
    <text evidence="1">Belongs to the protein kinase superfamily. CMGC Ser/Thr protein kinase family. MNB/DYRK subfamily.</text>
</comment>
<evidence type="ECO:0000256" key="12">
    <source>
        <dbReference type="RuleBase" id="RU000304"/>
    </source>
</evidence>
<comment type="catalytic activity">
    <reaction evidence="9">
        <text>L-threonyl-[protein] + ATP = O-phospho-L-threonyl-[protein] + ADP + H(+)</text>
        <dbReference type="Rhea" id="RHEA:46608"/>
        <dbReference type="Rhea" id="RHEA-COMP:11060"/>
        <dbReference type="Rhea" id="RHEA-COMP:11605"/>
        <dbReference type="ChEBI" id="CHEBI:15378"/>
        <dbReference type="ChEBI" id="CHEBI:30013"/>
        <dbReference type="ChEBI" id="CHEBI:30616"/>
        <dbReference type="ChEBI" id="CHEBI:61977"/>
        <dbReference type="ChEBI" id="CHEBI:456216"/>
        <dbReference type="EC" id="2.7.12.1"/>
    </reaction>
</comment>
<evidence type="ECO:0000256" key="3">
    <source>
        <dbReference type="ARBA" id="ARBA00022527"/>
    </source>
</evidence>
<feature type="region of interest" description="Disordered" evidence="13">
    <location>
        <begin position="74"/>
        <end position="108"/>
    </location>
</feature>
<keyword evidence="16" id="KW-1185">Reference proteome</keyword>
<feature type="compositionally biased region" description="Polar residues" evidence="13">
    <location>
        <begin position="74"/>
        <end position="87"/>
    </location>
</feature>
<evidence type="ECO:0000256" key="13">
    <source>
        <dbReference type="SAM" id="MobiDB-lite"/>
    </source>
</evidence>
<name>A0A8K0K8K0_LADFU</name>
<dbReference type="EMBL" id="KZ308482">
    <property type="protein sequence ID" value="KAG8230386.1"/>
    <property type="molecule type" value="Genomic_DNA"/>
</dbReference>
<dbReference type="InterPro" id="IPR000719">
    <property type="entry name" value="Prot_kinase_dom"/>
</dbReference>
<feature type="compositionally biased region" description="Low complexity" evidence="13">
    <location>
        <begin position="93"/>
        <end position="108"/>
    </location>
</feature>
<dbReference type="InterPro" id="IPR050494">
    <property type="entry name" value="Ser_Thr_dual-spec_kinase"/>
</dbReference>
<dbReference type="AlphaFoldDB" id="A0A8K0K8K0"/>
<reference evidence="15" key="1">
    <citation type="submission" date="2013-04" db="EMBL/GenBank/DDBJ databases">
        <authorList>
            <person name="Qu J."/>
            <person name="Murali S.C."/>
            <person name="Bandaranaike D."/>
            <person name="Bellair M."/>
            <person name="Blankenburg K."/>
            <person name="Chao H."/>
            <person name="Dinh H."/>
            <person name="Doddapaneni H."/>
            <person name="Downs B."/>
            <person name="Dugan-Rocha S."/>
            <person name="Elkadiri S."/>
            <person name="Gnanaolivu R.D."/>
            <person name="Hernandez B."/>
            <person name="Javaid M."/>
            <person name="Jayaseelan J.C."/>
            <person name="Lee S."/>
            <person name="Li M."/>
            <person name="Ming W."/>
            <person name="Munidasa M."/>
            <person name="Muniz J."/>
            <person name="Nguyen L."/>
            <person name="Ongeri F."/>
            <person name="Osuji N."/>
            <person name="Pu L.-L."/>
            <person name="Puazo M."/>
            <person name="Qu C."/>
            <person name="Quiroz J."/>
            <person name="Raj R."/>
            <person name="Weissenberger G."/>
            <person name="Xin Y."/>
            <person name="Zou X."/>
            <person name="Han Y."/>
            <person name="Richards S."/>
            <person name="Worley K."/>
            <person name="Muzny D."/>
            <person name="Gibbs R."/>
        </authorList>
    </citation>
    <scope>NUCLEOTIDE SEQUENCE</scope>
    <source>
        <strain evidence="15">Sampled in the wild</strain>
    </source>
</reference>
<dbReference type="Gene3D" id="1.10.510.10">
    <property type="entry name" value="Transferase(Phosphotransferase) domain 1"/>
    <property type="match status" value="1"/>
</dbReference>
<keyword evidence="6" id="KW-0418">Kinase</keyword>
<feature type="binding site" evidence="11">
    <location>
        <position position="208"/>
    </location>
    <ligand>
        <name>ATP</name>
        <dbReference type="ChEBI" id="CHEBI:30616"/>
    </ligand>
</feature>
<keyword evidence="7 11" id="KW-0067">ATP-binding</keyword>
<evidence type="ECO:0000313" key="16">
    <source>
        <dbReference type="Proteomes" id="UP000792457"/>
    </source>
</evidence>
<dbReference type="OrthoDB" id="9332038at2759"/>
<evidence type="ECO:0000256" key="9">
    <source>
        <dbReference type="ARBA" id="ARBA00049308"/>
    </source>
</evidence>
<feature type="domain" description="Protein kinase" evidence="14">
    <location>
        <begin position="179"/>
        <end position="379"/>
    </location>
</feature>
<dbReference type="InterPro" id="IPR011009">
    <property type="entry name" value="Kinase-like_dom_sf"/>
</dbReference>
<evidence type="ECO:0000256" key="4">
    <source>
        <dbReference type="ARBA" id="ARBA00022679"/>
    </source>
</evidence>
<evidence type="ECO:0000256" key="6">
    <source>
        <dbReference type="ARBA" id="ARBA00022777"/>
    </source>
</evidence>
<dbReference type="FunFam" id="3.30.200.20:FF:000127">
    <property type="entry name" value="Putative dual specificity tyrosine-phosphorylation-regulated kinase 2"/>
    <property type="match status" value="1"/>
</dbReference>
<comment type="catalytic activity">
    <reaction evidence="8">
        <text>L-seryl-[protein] + ATP = O-phospho-L-seryl-[protein] + ADP + H(+)</text>
        <dbReference type="Rhea" id="RHEA:17989"/>
        <dbReference type="Rhea" id="RHEA-COMP:9863"/>
        <dbReference type="Rhea" id="RHEA-COMP:11604"/>
        <dbReference type="ChEBI" id="CHEBI:15378"/>
        <dbReference type="ChEBI" id="CHEBI:29999"/>
        <dbReference type="ChEBI" id="CHEBI:30616"/>
        <dbReference type="ChEBI" id="CHEBI:83421"/>
        <dbReference type="ChEBI" id="CHEBI:456216"/>
        <dbReference type="EC" id="2.7.12.1"/>
    </reaction>
</comment>
<sequence>MPLSRTPSLLPNINGGISSTTSDVHLPLINENSNHLPQLKNQNGDGMKGNRISGEQRILDDSTIQNLQNLNLHVSNPSKRQNQQSLPSVRPVNSDSPNMNSSSPKPKSIVYTPEQILKLCPTKLVPYEHKEILNYPNIYFIGGEAKKRNGDVNAPNNCGYDSDQGAYLHVPYDHIAYRYEVLRVIGSGSFGQVFKVYDHKNKQYVALKMVRNEKRFHKQAKEEIKILKHLRKQEKDNTMNIVQILDSFTFRNHVCITFELLSINLYELIKKNKFQGFSLQLVGRICNSLLQCLDTLYKNRIIHCDMKPENVLLKQISWSGIKASKYFPVLLYCDIGLHISKNSRPSVESGRGYAVYVDSKSIGYTSHYTGREIFRVDRV</sequence>
<evidence type="ECO:0000256" key="7">
    <source>
        <dbReference type="ARBA" id="ARBA00022840"/>
    </source>
</evidence>
<comment type="caution">
    <text evidence="15">The sequence shown here is derived from an EMBL/GenBank/DDBJ whole genome shotgun (WGS) entry which is preliminary data.</text>
</comment>
<evidence type="ECO:0000256" key="8">
    <source>
        <dbReference type="ARBA" id="ARBA00049003"/>
    </source>
</evidence>
<dbReference type="SMART" id="SM00220">
    <property type="entry name" value="S_TKc"/>
    <property type="match status" value="1"/>
</dbReference>
<evidence type="ECO:0000256" key="11">
    <source>
        <dbReference type="PROSITE-ProRule" id="PRU10141"/>
    </source>
</evidence>
<evidence type="ECO:0000256" key="5">
    <source>
        <dbReference type="ARBA" id="ARBA00022741"/>
    </source>
</evidence>
<protein>
    <recommendedName>
        <fullName evidence="2">dual-specificity kinase</fullName>
        <ecNumber evidence="2">2.7.12.1</ecNumber>
    </recommendedName>
</protein>
<dbReference type="SUPFAM" id="SSF56112">
    <property type="entry name" value="Protein kinase-like (PK-like)"/>
    <property type="match status" value="1"/>
</dbReference>
<evidence type="ECO:0000256" key="1">
    <source>
        <dbReference type="ARBA" id="ARBA00008867"/>
    </source>
</evidence>
<keyword evidence="3 12" id="KW-0723">Serine/threonine-protein kinase</keyword>
<accession>A0A8K0K8K0</accession>
<evidence type="ECO:0000256" key="10">
    <source>
        <dbReference type="ARBA" id="ARBA00051680"/>
    </source>
</evidence>
<dbReference type="PANTHER" id="PTHR24058">
    <property type="entry name" value="DUAL SPECIFICITY PROTEIN KINASE"/>
    <property type="match status" value="1"/>
</dbReference>
<dbReference type="PROSITE" id="PS00107">
    <property type="entry name" value="PROTEIN_KINASE_ATP"/>
    <property type="match status" value="1"/>
</dbReference>